<dbReference type="InterPro" id="IPR050104">
    <property type="entry name" value="FMN-dep_NADH:Q_OxRdtase_AzoR1"/>
</dbReference>
<dbReference type="HAMAP" id="MF_01216">
    <property type="entry name" value="Azoreductase_type1"/>
    <property type="match status" value="1"/>
</dbReference>
<evidence type="ECO:0000256" key="1">
    <source>
        <dbReference type="ARBA" id="ARBA00022630"/>
    </source>
</evidence>
<comment type="cofactor">
    <cofactor evidence="6">
        <name>FMN</name>
        <dbReference type="ChEBI" id="CHEBI:58210"/>
    </cofactor>
    <text evidence="6">Binds 1 FMN per subunit.</text>
</comment>
<evidence type="ECO:0000256" key="6">
    <source>
        <dbReference type="HAMAP-Rule" id="MF_01216"/>
    </source>
</evidence>
<dbReference type="Proteomes" id="UP000293154">
    <property type="component" value="Chromosome"/>
</dbReference>
<dbReference type="GO" id="GO:0009055">
    <property type="term" value="F:electron transfer activity"/>
    <property type="evidence" value="ECO:0007669"/>
    <property type="project" value="UniProtKB-UniRule"/>
</dbReference>
<accession>A0A411WP45</accession>
<dbReference type="InterPro" id="IPR029039">
    <property type="entry name" value="Flavoprotein-like_sf"/>
</dbReference>
<feature type="binding site" evidence="6">
    <location>
        <position position="9"/>
    </location>
    <ligand>
        <name>FMN</name>
        <dbReference type="ChEBI" id="CHEBI:58210"/>
    </ligand>
</feature>
<feature type="binding site" evidence="6">
    <location>
        <begin position="140"/>
        <end position="143"/>
    </location>
    <ligand>
        <name>FMN</name>
        <dbReference type="ChEBI" id="CHEBI:58210"/>
    </ligand>
</feature>
<feature type="binding site" evidence="6">
    <location>
        <begin position="15"/>
        <end position="17"/>
    </location>
    <ligand>
        <name>FMN</name>
        <dbReference type="ChEBI" id="CHEBI:58210"/>
    </ligand>
</feature>
<dbReference type="AlphaFoldDB" id="A0A411WP45"/>
<keyword evidence="2 6" id="KW-0288">FMN</keyword>
<dbReference type="Gene3D" id="3.40.50.360">
    <property type="match status" value="1"/>
</dbReference>
<evidence type="ECO:0000256" key="2">
    <source>
        <dbReference type="ARBA" id="ARBA00022643"/>
    </source>
</evidence>
<gene>
    <name evidence="6" type="primary">azoR</name>
    <name evidence="8" type="ORF">EKN56_17170</name>
</gene>
<protein>
    <recommendedName>
        <fullName evidence="6">FMN dependent NADH:quinone oxidoreductase</fullName>
        <ecNumber evidence="6">1.6.5.-</ecNumber>
    </recommendedName>
    <alternativeName>
        <fullName evidence="6">Azo-dye reductase</fullName>
    </alternativeName>
    <alternativeName>
        <fullName evidence="6">FMN-dependent NADH-azo compound oxidoreductase</fullName>
    </alternativeName>
    <alternativeName>
        <fullName evidence="6">FMN-dependent NADH-azoreductase</fullName>
        <ecNumber evidence="6">1.7.1.17</ecNumber>
    </alternativeName>
</protein>
<comment type="catalytic activity">
    <reaction evidence="6">
        <text>2 a quinone + NADH + H(+) = 2 a 1,4-benzosemiquinone + NAD(+)</text>
        <dbReference type="Rhea" id="RHEA:65952"/>
        <dbReference type="ChEBI" id="CHEBI:15378"/>
        <dbReference type="ChEBI" id="CHEBI:57540"/>
        <dbReference type="ChEBI" id="CHEBI:57945"/>
        <dbReference type="ChEBI" id="CHEBI:132124"/>
        <dbReference type="ChEBI" id="CHEBI:134225"/>
    </reaction>
</comment>
<reference evidence="8 9" key="1">
    <citation type="submission" date="2019-03" db="EMBL/GenBank/DDBJ databases">
        <title>Pragia sp. nov. isolated from the gut tract of Carduelis flavirostris.</title>
        <authorList>
            <person name="Ge Y."/>
        </authorList>
    </citation>
    <scope>NUCLEOTIDE SEQUENCE [LARGE SCALE GENOMIC DNA]</scope>
    <source>
        <strain evidence="8 9">CF-458</strain>
    </source>
</reference>
<dbReference type="GO" id="GO:0016652">
    <property type="term" value="F:oxidoreductase activity, acting on NAD(P)H as acceptor"/>
    <property type="evidence" value="ECO:0007669"/>
    <property type="project" value="UniProtKB-UniRule"/>
</dbReference>
<proteinExistence type="inferred from homology"/>
<comment type="caution">
    <text evidence="6">Lacks conserved residue(s) required for the propagation of feature annotation.</text>
</comment>
<comment type="function">
    <text evidence="6">Quinone reductase that provides resistance to thiol-specific stress caused by electrophilic quinones.</text>
</comment>
<dbReference type="InterPro" id="IPR023048">
    <property type="entry name" value="NADH:quinone_OxRdtase_FMN_depd"/>
</dbReference>
<dbReference type="RefSeq" id="WP_130592927.1">
    <property type="nucleotide sequence ID" value="NZ_CP034752.1"/>
</dbReference>
<evidence type="ECO:0000256" key="5">
    <source>
        <dbReference type="ARBA" id="ARBA00048542"/>
    </source>
</evidence>
<dbReference type="EC" id="1.6.5.-" evidence="6"/>
<dbReference type="EC" id="1.7.1.17" evidence="6"/>
<keyword evidence="9" id="KW-1185">Reference proteome</keyword>
<keyword evidence="1 6" id="KW-0285">Flavoprotein</keyword>
<evidence type="ECO:0000313" key="8">
    <source>
        <dbReference type="EMBL" id="QBH97972.1"/>
    </source>
</evidence>
<comment type="function">
    <text evidence="6">Also exhibits azoreductase activity. Catalyzes the reductive cleavage of the azo bond in aromatic azo compounds to the corresponding amines.</text>
</comment>
<dbReference type="OrthoDB" id="9787136at2"/>
<dbReference type="PANTHER" id="PTHR43741">
    <property type="entry name" value="FMN-DEPENDENT NADH-AZOREDUCTASE 1"/>
    <property type="match status" value="1"/>
</dbReference>
<dbReference type="SUPFAM" id="SSF52218">
    <property type="entry name" value="Flavoproteins"/>
    <property type="match status" value="1"/>
</dbReference>
<dbReference type="Pfam" id="PF02525">
    <property type="entry name" value="Flavodoxin_2"/>
    <property type="match status" value="1"/>
</dbReference>
<comment type="similarity">
    <text evidence="6">Belongs to the azoreductase type 1 family.</text>
</comment>
<keyword evidence="4 6" id="KW-0520">NAD</keyword>
<sequence length="211" mass="22811">MNILHIDSSPFIKDSVSRELSAAIVTALKQTESEVNTVYQDYGTNSPPHLSAEAMTSLRSHQSTNLSDSALAEITAVNQAIEQLKVCDALVIGSPMYNHSISSHLKTWLDLICQAGKTFRYTSSGPVGLLKDRPVFIASSRGGIYSHGEGLAHDFQEPYLVSMLGTLGLKDIHIVRAEGVSMSHPGRDVAMANAMQRIGQMFNLPAMAQPA</sequence>
<name>A0A411WP45_9GAMM</name>
<organism evidence="8 9">
    <name type="scientific">Limnobaculum zhutongyuii</name>
    <dbReference type="NCBI Taxonomy" id="2498113"/>
    <lineage>
        <taxon>Bacteria</taxon>
        <taxon>Pseudomonadati</taxon>
        <taxon>Pseudomonadota</taxon>
        <taxon>Gammaproteobacteria</taxon>
        <taxon>Enterobacterales</taxon>
        <taxon>Budviciaceae</taxon>
        <taxon>Limnobaculum</taxon>
    </lineage>
</organism>
<comment type="subunit">
    <text evidence="6">Homodimer.</text>
</comment>
<dbReference type="PANTHER" id="PTHR43741:SF4">
    <property type="entry name" value="FMN-DEPENDENT NADH:QUINONE OXIDOREDUCTASE"/>
    <property type="match status" value="1"/>
</dbReference>
<dbReference type="GO" id="GO:0010181">
    <property type="term" value="F:FMN binding"/>
    <property type="evidence" value="ECO:0007669"/>
    <property type="project" value="UniProtKB-UniRule"/>
</dbReference>
<evidence type="ECO:0000256" key="3">
    <source>
        <dbReference type="ARBA" id="ARBA00023002"/>
    </source>
</evidence>
<dbReference type="EMBL" id="CP034752">
    <property type="protein sequence ID" value="QBH97972.1"/>
    <property type="molecule type" value="Genomic_DNA"/>
</dbReference>
<feature type="domain" description="Flavodoxin-like fold" evidence="7">
    <location>
        <begin position="1"/>
        <end position="200"/>
    </location>
</feature>
<dbReference type="GO" id="GO:0016655">
    <property type="term" value="F:oxidoreductase activity, acting on NAD(P)H, quinone or similar compound as acceptor"/>
    <property type="evidence" value="ECO:0007669"/>
    <property type="project" value="InterPro"/>
</dbReference>
<evidence type="ECO:0000259" key="7">
    <source>
        <dbReference type="Pfam" id="PF02525"/>
    </source>
</evidence>
<dbReference type="KEGG" id="prag:EKN56_17170"/>
<evidence type="ECO:0000256" key="4">
    <source>
        <dbReference type="ARBA" id="ARBA00023027"/>
    </source>
</evidence>
<comment type="catalytic activity">
    <reaction evidence="5">
        <text>N,N-dimethyl-1,4-phenylenediamine + anthranilate + 2 NAD(+) = 2-(4-dimethylaminophenyl)diazenylbenzoate + 2 NADH + 2 H(+)</text>
        <dbReference type="Rhea" id="RHEA:55872"/>
        <dbReference type="ChEBI" id="CHEBI:15378"/>
        <dbReference type="ChEBI" id="CHEBI:15783"/>
        <dbReference type="ChEBI" id="CHEBI:16567"/>
        <dbReference type="ChEBI" id="CHEBI:57540"/>
        <dbReference type="ChEBI" id="CHEBI:57945"/>
        <dbReference type="ChEBI" id="CHEBI:71579"/>
        <dbReference type="EC" id="1.7.1.17"/>
    </reaction>
    <physiologicalReaction direction="right-to-left" evidence="5">
        <dbReference type="Rhea" id="RHEA:55874"/>
    </physiologicalReaction>
</comment>
<keyword evidence="3 6" id="KW-0560">Oxidoreductase</keyword>
<dbReference type="InterPro" id="IPR003680">
    <property type="entry name" value="Flavodoxin_fold"/>
</dbReference>
<evidence type="ECO:0000313" key="9">
    <source>
        <dbReference type="Proteomes" id="UP000293154"/>
    </source>
</evidence>